<evidence type="ECO:0000313" key="2">
    <source>
        <dbReference type="EMBL" id="QHT25109.1"/>
    </source>
</evidence>
<sequence>MKLIVVAFLILTIIIIYSEILTESFEIVKEKATLDNKFYYVQGDYPNRNHAANTLAKLISSAKLLINNLSLKYPKKPEVIRLQEKFKPHKMHEAPHEKNSTSYTINKGQEVHLCIRQKNENKTFHSHNLLMFVMLHELAHIMSKTIGHNHEFMENFKFLLEEAKEIGIYVPVNFKNTPAQYCGIEVTSNPIL</sequence>
<feature type="domain" description="WLM" evidence="1">
    <location>
        <begin position="83"/>
        <end position="168"/>
    </location>
</feature>
<dbReference type="AlphaFoldDB" id="A0A6C0EA28"/>
<dbReference type="EMBL" id="MN739756">
    <property type="protein sequence ID" value="QHT25109.1"/>
    <property type="molecule type" value="Genomic_DNA"/>
</dbReference>
<name>A0A6C0EA28_9ZZZZ</name>
<dbReference type="Pfam" id="PF08325">
    <property type="entry name" value="WLM"/>
    <property type="match status" value="1"/>
</dbReference>
<proteinExistence type="predicted"/>
<dbReference type="InterPro" id="IPR013536">
    <property type="entry name" value="WLM_dom"/>
</dbReference>
<accession>A0A6C0EA28</accession>
<organism evidence="2">
    <name type="scientific">viral metagenome</name>
    <dbReference type="NCBI Taxonomy" id="1070528"/>
    <lineage>
        <taxon>unclassified sequences</taxon>
        <taxon>metagenomes</taxon>
        <taxon>organismal metagenomes</taxon>
    </lineage>
</organism>
<protein>
    <recommendedName>
        <fullName evidence="1">WLM domain-containing protein</fullName>
    </recommendedName>
</protein>
<reference evidence="2" key="1">
    <citation type="journal article" date="2020" name="Nature">
        <title>Giant virus diversity and host interactions through global metagenomics.</title>
        <authorList>
            <person name="Schulz F."/>
            <person name="Roux S."/>
            <person name="Paez-Espino D."/>
            <person name="Jungbluth S."/>
            <person name="Walsh D.A."/>
            <person name="Denef V.J."/>
            <person name="McMahon K.D."/>
            <person name="Konstantinidis K.T."/>
            <person name="Eloe-Fadrosh E.A."/>
            <person name="Kyrpides N.C."/>
            <person name="Woyke T."/>
        </authorList>
    </citation>
    <scope>NUCLEOTIDE SEQUENCE</scope>
    <source>
        <strain evidence="2">GVMAG-M-3300023179-150</strain>
    </source>
</reference>
<evidence type="ECO:0000259" key="1">
    <source>
        <dbReference type="Pfam" id="PF08325"/>
    </source>
</evidence>